<proteinExistence type="predicted"/>
<accession>A0A5D2FL72</accession>
<evidence type="ECO:0000313" key="2">
    <source>
        <dbReference type="Proteomes" id="UP000323506"/>
    </source>
</evidence>
<reference evidence="1 2" key="1">
    <citation type="submission" date="2019-06" db="EMBL/GenBank/DDBJ databases">
        <title>WGS assembly of Gossypium darwinii.</title>
        <authorList>
            <person name="Chen Z.J."/>
            <person name="Sreedasyam A."/>
            <person name="Ando A."/>
            <person name="Song Q."/>
            <person name="De L."/>
            <person name="Hulse-Kemp A."/>
            <person name="Ding M."/>
            <person name="Ye W."/>
            <person name="Kirkbride R."/>
            <person name="Jenkins J."/>
            <person name="Plott C."/>
            <person name="Lovell J."/>
            <person name="Lin Y.-M."/>
            <person name="Vaughn R."/>
            <person name="Liu B."/>
            <person name="Li W."/>
            <person name="Simpson S."/>
            <person name="Scheffler B."/>
            <person name="Saski C."/>
            <person name="Grover C."/>
            <person name="Hu G."/>
            <person name="Conover J."/>
            <person name="Carlson J."/>
            <person name="Shu S."/>
            <person name="Boston L."/>
            <person name="Williams M."/>
            <person name="Peterson D."/>
            <person name="Mcgee K."/>
            <person name="Jones D."/>
            <person name="Wendel J."/>
            <person name="Stelly D."/>
            <person name="Grimwood J."/>
            <person name="Schmutz J."/>
        </authorList>
    </citation>
    <scope>NUCLEOTIDE SEQUENCE [LARGE SCALE GENOMIC DNA]</scope>
    <source>
        <strain evidence="1">1808015.09</strain>
    </source>
</reference>
<gene>
    <name evidence="1" type="ORF">ES288_A08G189000v1</name>
</gene>
<name>A0A5D2FL72_GOSDA</name>
<keyword evidence="2" id="KW-1185">Reference proteome</keyword>
<protein>
    <submittedName>
        <fullName evidence="1">Uncharacterized protein</fullName>
    </submittedName>
</protein>
<dbReference type="AlphaFoldDB" id="A0A5D2FL72"/>
<organism evidence="1 2">
    <name type="scientific">Gossypium darwinii</name>
    <name type="common">Darwin's cotton</name>
    <name type="synonym">Gossypium barbadense var. darwinii</name>
    <dbReference type="NCBI Taxonomy" id="34276"/>
    <lineage>
        <taxon>Eukaryota</taxon>
        <taxon>Viridiplantae</taxon>
        <taxon>Streptophyta</taxon>
        <taxon>Embryophyta</taxon>
        <taxon>Tracheophyta</taxon>
        <taxon>Spermatophyta</taxon>
        <taxon>Magnoliopsida</taxon>
        <taxon>eudicotyledons</taxon>
        <taxon>Gunneridae</taxon>
        <taxon>Pentapetalae</taxon>
        <taxon>rosids</taxon>
        <taxon>malvids</taxon>
        <taxon>Malvales</taxon>
        <taxon>Malvaceae</taxon>
        <taxon>Malvoideae</taxon>
        <taxon>Gossypium</taxon>
    </lineage>
</organism>
<dbReference type="Proteomes" id="UP000323506">
    <property type="component" value="Chromosome A08"/>
</dbReference>
<evidence type="ECO:0000313" key="1">
    <source>
        <dbReference type="EMBL" id="TYH06887.1"/>
    </source>
</evidence>
<dbReference type="EMBL" id="CM017695">
    <property type="protein sequence ID" value="TYH06887.1"/>
    <property type="molecule type" value="Genomic_DNA"/>
</dbReference>
<sequence length="52" mass="6053">MEIYLLAAWEEINKRGFPFWCKGRAEPSLERCLGRERTWLAEGRRGARVSVG</sequence>